<organism evidence="1 2">
    <name type="scientific">Solitalea longa</name>
    <dbReference type="NCBI Taxonomy" id="2079460"/>
    <lineage>
        <taxon>Bacteria</taxon>
        <taxon>Pseudomonadati</taxon>
        <taxon>Bacteroidota</taxon>
        <taxon>Sphingobacteriia</taxon>
        <taxon>Sphingobacteriales</taxon>
        <taxon>Sphingobacteriaceae</taxon>
        <taxon>Solitalea</taxon>
    </lineage>
</organism>
<gene>
    <name evidence="1" type="ORF">C3K47_06675</name>
</gene>
<sequence>MEKAFFIAPSFNQKQQRQTVDLAAYNNCFIEVFNPRSIIFLSESFFLYTFNIFFVNFKCETSNNFYLSFIDYKHLFKRLLV</sequence>
<comment type="caution">
    <text evidence="1">The sequence shown here is derived from an EMBL/GenBank/DDBJ whole genome shotgun (WGS) entry which is preliminary data.</text>
</comment>
<dbReference type="Proteomes" id="UP000236893">
    <property type="component" value="Unassembled WGS sequence"/>
</dbReference>
<reference evidence="1 2" key="1">
    <citation type="submission" date="2018-01" db="EMBL/GenBank/DDBJ databases">
        <authorList>
            <person name="Gaut B.S."/>
            <person name="Morton B.R."/>
            <person name="Clegg M.T."/>
            <person name="Duvall M.R."/>
        </authorList>
    </citation>
    <scope>NUCLEOTIDE SEQUENCE [LARGE SCALE GENOMIC DNA]</scope>
    <source>
        <strain evidence="1 2">HR-AV</strain>
    </source>
</reference>
<protein>
    <submittedName>
        <fullName evidence="1">Uncharacterized protein</fullName>
    </submittedName>
</protein>
<keyword evidence="2" id="KW-1185">Reference proteome</keyword>
<proteinExistence type="predicted"/>
<name>A0A2S5A4C9_9SPHI</name>
<accession>A0A2S5A4C9</accession>
<dbReference type="AlphaFoldDB" id="A0A2S5A4C9"/>
<dbReference type="EMBL" id="PQVF01000004">
    <property type="protein sequence ID" value="POY37441.1"/>
    <property type="molecule type" value="Genomic_DNA"/>
</dbReference>
<evidence type="ECO:0000313" key="1">
    <source>
        <dbReference type="EMBL" id="POY37441.1"/>
    </source>
</evidence>
<evidence type="ECO:0000313" key="2">
    <source>
        <dbReference type="Proteomes" id="UP000236893"/>
    </source>
</evidence>